<feature type="domain" description="CDK5 regulatory subunit-associated protein 2/Myomegalin coiled coil" evidence="5">
    <location>
        <begin position="910"/>
        <end position="948"/>
    </location>
</feature>
<feature type="coiled-coil region" evidence="1">
    <location>
        <begin position="653"/>
        <end position="725"/>
    </location>
</feature>
<feature type="coiled-coil region" evidence="1">
    <location>
        <begin position="463"/>
        <end position="504"/>
    </location>
</feature>
<dbReference type="Ensembl" id="ENSKMAT00000007678.1">
    <property type="protein sequence ID" value="ENSKMAP00000007559.1"/>
    <property type="gene ID" value="ENSKMAG00000005672.1"/>
</dbReference>
<dbReference type="GO" id="GO:0008270">
    <property type="term" value="F:zinc ion binding"/>
    <property type="evidence" value="ECO:0007669"/>
    <property type="project" value="InterPro"/>
</dbReference>
<evidence type="ECO:0000259" key="5">
    <source>
        <dbReference type="Pfam" id="PF23246"/>
    </source>
</evidence>
<evidence type="ECO:0000313" key="7">
    <source>
        <dbReference type="Proteomes" id="UP000264800"/>
    </source>
</evidence>
<feature type="compositionally biased region" description="Basic and acidic residues" evidence="2">
    <location>
        <begin position="296"/>
        <end position="313"/>
    </location>
</feature>
<evidence type="ECO:0000259" key="4">
    <source>
        <dbReference type="Pfam" id="PF18615"/>
    </source>
</evidence>
<dbReference type="GO" id="GO:0005794">
    <property type="term" value="C:Golgi apparatus"/>
    <property type="evidence" value="ECO:0007669"/>
    <property type="project" value="TreeGrafter"/>
</dbReference>
<keyword evidence="1" id="KW-0175">Coiled coil</keyword>
<feature type="region of interest" description="Disordered" evidence="2">
    <location>
        <begin position="158"/>
        <end position="186"/>
    </location>
</feature>
<evidence type="ECO:0000259" key="3">
    <source>
        <dbReference type="Pfam" id="PF07776"/>
    </source>
</evidence>
<sequence length="949" mass="107805">MKEACRICGRELCGNQRRWIFHPAAKLNLQVLLSYALGRELTRDGRGEFACSKCTFMLDRMYRFDTVIARVEALSIERLQRLLQEKHRLRQCISGLYRRTNSDEGVLALTGAGEGSGDGMVDISGLAHAKYCALLQEDLVYSLYESWADDGMECHHHHHHRPQSCSGPDSEATGASSHRCAPSTPRRCRGCSYWRVADSDYEAVCKVPRKLARSTSCGPSTRYSTSIMGGSVTGGGGERKLVEDSEENPSSRTLVPGSQEVSGTSDSDRTLAGRASSSPSVGSLETAEDYAQHGAQTDKHLSSHRESTEDHISDSLSEEPIGTPQVSPGPNLSLAFCLLQSCSVYRPVRNIKGSKLPVLLRRSSSNGRLPFPYPVLGTPCGTPDRDNHMMPTPELETPLIRVDDGEDHHLNLFDMEDLLEDLYKQYPPPPPHQVLTRRETVLKSVSLAANFTFALQICSVRVYTNKEAINKQLQEKLNEMECELRSLRQAAQSQERTIQGLTESISTKDSEVCELYHLIEGQNNTLCKLQELAHRNQLSQSQVRPELQNELVRVQGSMFSLGLELEASQRSLKQSQRHGDDLLRFKDRLNSDLQEALQHREVTEKHNQVSSVRSKCVSRTELTRPRLDAGALTNQQKFNSCLQRSIDDKFRCLEERDGQLRRLQLALREKERDLERLRCILSNNEETITSLDALVRSKELELEQAAEAYRNLQWLKQKSEEEEKNTLREKDAIINQLQAALQTRSQEMQVTHTLSHHKPVLPELKSRLALKEKLFQELLSDRSHQTNEHQAQVQDLLNTLSSKDQYLQVGGGAGVEMQRSEREKAKMNQTALALFVQEEAVQKEAEAEMKALKEDMQLVLKKEMEAQVFVRLDLEMMHPQKKKTISATVNLKRLFLLCRRRFLIYDLLWKKQKTCVLEQLVSEYNKLNDALKAEKRLYQNLTHLHKSDR</sequence>
<feature type="domain" description="Short myomegalin-like EB1 binding protein N-terminal" evidence="4">
    <location>
        <begin position="120"/>
        <end position="370"/>
    </location>
</feature>
<dbReference type="InterPro" id="IPR040947">
    <property type="entry name" value="SMYLE_N"/>
</dbReference>
<dbReference type="GO" id="GO:0090063">
    <property type="term" value="P:positive regulation of microtubule nucleation"/>
    <property type="evidence" value="ECO:0007669"/>
    <property type="project" value="TreeGrafter"/>
</dbReference>
<dbReference type="GO" id="GO:0005634">
    <property type="term" value="C:nucleus"/>
    <property type="evidence" value="ECO:0007669"/>
    <property type="project" value="InterPro"/>
</dbReference>
<feature type="coiled-coil region" evidence="1">
    <location>
        <begin position="917"/>
        <end position="944"/>
    </location>
</feature>
<feature type="region of interest" description="Disordered" evidence="2">
    <location>
        <begin position="213"/>
        <end position="327"/>
    </location>
</feature>
<dbReference type="Pfam" id="PF07776">
    <property type="entry name" value="zf-AD"/>
    <property type="match status" value="1"/>
</dbReference>
<feature type="domain" description="ZAD" evidence="3">
    <location>
        <begin position="5"/>
        <end position="74"/>
    </location>
</feature>
<feature type="compositionally biased region" description="Polar residues" evidence="2">
    <location>
        <begin position="213"/>
        <end position="228"/>
    </location>
</feature>
<feature type="coiled-coil region" evidence="1">
    <location>
        <begin position="835"/>
        <end position="862"/>
    </location>
</feature>
<dbReference type="GO" id="GO:0060090">
    <property type="term" value="F:molecular adaptor activity"/>
    <property type="evidence" value="ECO:0007669"/>
    <property type="project" value="TreeGrafter"/>
</dbReference>
<dbReference type="InterPro" id="IPR056273">
    <property type="entry name" value="CDK5RAP2_MYOME_CC"/>
</dbReference>
<dbReference type="GO" id="GO:1903358">
    <property type="term" value="P:regulation of Golgi organization"/>
    <property type="evidence" value="ECO:0007669"/>
    <property type="project" value="TreeGrafter"/>
</dbReference>
<dbReference type="GeneTree" id="ENSGT00950000183190"/>
<name>A0A3Q3A979_KRYMA</name>
<protein>
    <submittedName>
        <fullName evidence="6">Uncharacterized protein</fullName>
    </submittedName>
</protein>
<evidence type="ECO:0000313" key="6">
    <source>
        <dbReference type="Ensembl" id="ENSKMAP00000007559.1"/>
    </source>
</evidence>
<dbReference type="GO" id="GO:0007098">
    <property type="term" value="P:centrosome cycle"/>
    <property type="evidence" value="ECO:0007669"/>
    <property type="project" value="TreeGrafter"/>
</dbReference>
<dbReference type="PANTHER" id="PTHR46501:SF2">
    <property type="entry name" value="MYOMEGALIN"/>
    <property type="match status" value="1"/>
</dbReference>
<dbReference type="Proteomes" id="UP000264800">
    <property type="component" value="Unplaced"/>
</dbReference>
<reference evidence="6" key="1">
    <citation type="submission" date="2025-08" db="UniProtKB">
        <authorList>
            <consortium name="Ensembl"/>
        </authorList>
    </citation>
    <scope>IDENTIFICATION</scope>
</reference>
<dbReference type="Pfam" id="PF18615">
    <property type="entry name" value="SMYLE_N"/>
    <property type="match status" value="1"/>
</dbReference>
<keyword evidence="7" id="KW-1185">Reference proteome</keyword>
<accession>A0A3Q3A979</accession>
<dbReference type="InterPro" id="IPR012934">
    <property type="entry name" value="Znf_AD"/>
</dbReference>
<dbReference type="Pfam" id="PF23246">
    <property type="entry name" value="CC_CDK5RAP2"/>
    <property type="match status" value="1"/>
</dbReference>
<organism evidence="6 7">
    <name type="scientific">Kryptolebias marmoratus</name>
    <name type="common">Mangrove killifish</name>
    <name type="synonym">Rivulus marmoratus</name>
    <dbReference type="NCBI Taxonomy" id="37003"/>
    <lineage>
        <taxon>Eukaryota</taxon>
        <taxon>Metazoa</taxon>
        <taxon>Chordata</taxon>
        <taxon>Craniata</taxon>
        <taxon>Vertebrata</taxon>
        <taxon>Euteleostomi</taxon>
        <taxon>Actinopterygii</taxon>
        <taxon>Neopterygii</taxon>
        <taxon>Teleostei</taxon>
        <taxon>Neoteleostei</taxon>
        <taxon>Acanthomorphata</taxon>
        <taxon>Ovalentaria</taxon>
        <taxon>Atherinomorphae</taxon>
        <taxon>Cyprinodontiformes</taxon>
        <taxon>Rivulidae</taxon>
        <taxon>Kryptolebias</taxon>
    </lineage>
</organism>
<dbReference type="GO" id="GO:0005813">
    <property type="term" value="C:centrosome"/>
    <property type="evidence" value="ECO:0007669"/>
    <property type="project" value="TreeGrafter"/>
</dbReference>
<dbReference type="PANTHER" id="PTHR46501">
    <property type="entry name" value="MYOMEGALIN"/>
    <property type="match status" value="1"/>
</dbReference>
<reference evidence="6" key="2">
    <citation type="submission" date="2025-09" db="UniProtKB">
        <authorList>
            <consortium name="Ensembl"/>
        </authorList>
    </citation>
    <scope>IDENTIFICATION</scope>
</reference>
<proteinExistence type="predicted"/>
<dbReference type="AlphaFoldDB" id="A0A3Q3A979"/>
<dbReference type="STRING" id="37003.ENSKMAP00000007559"/>
<evidence type="ECO:0000256" key="2">
    <source>
        <dbReference type="SAM" id="MobiDB-lite"/>
    </source>
</evidence>
<evidence type="ECO:0000256" key="1">
    <source>
        <dbReference type="SAM" id="Coils"/>
    </source>
</evidence>
<dbReference type="InterPro" id="IPR052593">
    <property type="entry name" value="MT-associated_AKAP9-binding"/>
</dbReference>